<name>A0A136LVX7_9BACT</name>
<comment type="caution">
    <text evidence="2">The sequence shown here is derived from an EMBL/GenBank/DDBJ whole genome shotgun (WGS) entry which is preliminary data.</text>
</comment>
<reference evidence="2 3" key="1">
    <citation type="submission" date="2015-02" db="EMBL/GenBank/DDBJ databases">
        <title>Improved understanding of the partial-nitritation anammox process through 23 genomes representing the majority of the microbial community.</title>
        <authorList>
            <person name="Speth D.R."/>
            <person name="In T Zandt M."/>
            <person name="Guerrero Cruz S."/>
            <person name="Jetten M.S."/>
            <person name="Dutilh B.E."/>
        </authorList>
    </citation>
    <scope>NUCLEOTIDE SEQUENCE [LARGE SCALE GENOMIC DNA]</scope>
    <source>
        <strain evidence="2">OLB20</strain>
    </source>
</reference>
<dbReference type="AlphaFoldDB" id="A0A136LVX7"/>
<evidence type="ECO:0000256" key="1">
    <source>
        <dbReference type="SAM" id="Phobius"/>
    </source>
</evidence>
<feature type="transmembrane region" description="Helical" evidence="1">
    <location>
        <begin position="144"/>
        <end position="171"/>
    </location>
</feature>
<protein>
    <submittedName>
        <fullName evidence="2">Uncharacterized protein</fullName>
    </submittedName>
</protein>
<dbReference type="PROSITE" id="PS51257">
    <property type="entry name" value="PROKAR_LIPOPROTEIN"/>
    <property type="match status" value="1"/>
</dbReference>
<keyword evidence="1" id="KW-0812">Transmembrane</keyword>
<evidence type="ECO:0000313" key="3">
    <source>
        <dbReference type="Proteomes" id="UP000070457"/>
    </source>
</evidence>
<proteinExistence type="predicted"/>
<feature type="transmembrane region" description="Helical" evidence="1">
    <location>
        <begin position="177"/>
        <end position="196"/>
    </location>
</feature>
<gene>
    <name evidence="2" type="ORF">TR69_WS6001001417</name>
</gene>
<sequence>MKKPQKTYLTRIPAGSAAAVHLAVVVACIGLFLLVVRLFPVPPAVDPLEHWRIAGDLSLYSKGGVMITVYSVLQGLEPHIAAALVNTASFAVIGILLLLPADVRKKTLQTQYLFTAVTLLLGLWLSGFAPLVATELPHLAFGLLAIRIMIHILLNGPSWLAVVGAAAAGAASVSIRLQTMLPVLFILTAVSGYVVLKRIRLTRSVVACIAVLILSVTGGRLIDAVYRMGSQVPERLAAHEMQVALNGVTPGQCGLNTRAGTAYLAEPLETGKGVPQAYVELFSQQTPKDLAANYACKLDYWLSLRGSSWIMVSRHLNPLYSEDFEEVRNTNSSPMIRAALHLEAVTGTILYLIMIVLAVLLFKEKRSSLGRLLLLGSLLLFSGYTMQHMIIEINTRYIVPPMVFSLYLLLYGYALRDRSVKKIAEGSEKSVNK</sequence>
<feature type="transmembrane region" description="Helical" evidence="1">
    <location>
        <begin position="338"/>
        <end position="360"/>
    </location>
</feature>
<accession>A0A136LVX7</accession>
<feature type="transmembrane region" description="Helical" evidence="1">
    <location>
        <begin position="397"/>
        <end position="415"/>
    </location>
</feature>
<feature type="transmembrane region" description="Helical" evidence="1">
    <location>
        <begin position="12"/>
        <end position="39"/>
    </location>
</feature>
<organism evidence="2 3">
    <name type="scientific">candidate division WS6 bacterium OLB20</name>
    <dbReference type="NCBI Taxonomy" id="1617426"/>
    <lineage>
        <taxon>Bacteria</taxon>
        <taxon>Candidatus Dojkabacteria</taxon>
    </lineage>
</organism>
<feature type="transmembrane region" description="Helical" evidence="1">
    <location>
        <begin position="80"/>
        <end position="100"/>
    </location>
</feature>
<dbReference type="STRING" id="1617426.TR69_WS6001001417"/>
<evidence type="ECO:0000313" key="2">
    <source>
        <dbReference type="EMBL" id="KXK25811.1"/>
    </source>
</evidence>
<dbReference type="Proteomes" id="UP000070457">
    <property type="component" value="Unassembled WGS sequence"/>
</dbReference>
<dbReference type="EMBL" id="JYNZ01000006">
    <property type="protein sequence ID" value="KXK25811.1"/>
    <property type="molecule type" value="Genomic_DNA"/>
</dbReference>
<feature type="transmembrane region" description="Helical" evidence="1">
    <location>
        <begin position="112"/>
        <end position="132"/>
    </location>
</feature>
<keyword evidence="1" id="KW-1133">Transmembrane helix</keyword>
<keyword evidence="1" id="KW-0472">Membrane</keyword>
<feature type="transmembrane region" description="Helical" evidence="1">
    <location>
        <begin position="372"/>
        <end position="391"/>
    </location>
</feature>